<name>A0A841GPV4_9GAMM</name>
<accession>A0A841GPV4</accession>
<organism evidence="2 3">
    <name type="scientific">Tolumonas osonensis</name>
    <dbReference type="NCBI Taxonomy" id="675874"/>
    <lineage>
        <taxon>Bacteria</taxon>
        <taxon>Pseudomonadati</taxon>
        <taxon>Pseudomonadota</taxon>
        <taxon>Gammaproteobacteria</taxon>
        <taxon>Aeromonadales</taxon>
        <taxon>Aeromonadaceae</taxon>
        <taxon>Tolumonas</taxon>
    </lineage>
</organism>
<dbReference type="AlphaFoldDB" id="A0A841GPV4"/>
<sequence>MKKDILLLAILLSFSCHSSEYGVGYTTCIKESDGSTENILTCIKSEYADQRKQVENFIIKNFKQDKSMFMSLEKYNKSLDSAISDKCNVYFLLDGDRGSISEAQCELDELLTYKKLLNDFYEMHNAG</sequence>
<comment type="caution">
    <text evidence="2">The sequence shown here is derived from an EMBL/GenBank/DDBJ whole genome shotgun (WGS) entry which is preliminary data.</text>
</comment>
<dbReference type="Proteomes" id="UP000585721">
    <property type="component" value="Unassembled WGS sequence"/>
</dbReference>
<dbReference type="RefSeq" id="WP_188027648.1">
    <property type="nucleotide sequence ID" value="NZ_JACHGR010000011.1"/>
</dbReference>
<reference evidence="2 3" key="1">
    <citation type="submission" date="2020-08" db="EMBL/GenBank/DDBJ databases">
        <title>Genomic Encyclopedia of Type Strains, Phase IV (KMG-IV): sequencing the most valuable type-strain genomes for metagenomic binning, comparative biology and taxonomic classification.</title>
        <authorList>
            <person name="Goeker M."/>
        </authorList>
    </citation>
    <scope>NUCLEOTIDE SEQUENCE [LARGE SCALE GENOMIC DNA]</scope>
    <source>
        <strain evidence="2 3">DSM 22975</strain>
    </source>
</reference>
<dbReference type="PROSITE" id="PS51257">
    <property type="entry name" value="PROKAR_LIPOPROTEIN"/>
    <property type="match status" value="1"/>
</dbReference>
<evidence type="ECO:0000313" key="3">
    <source>
        <dbReference type="Proteomes" id="UP000585721"/>
    </source>
</evidence>
<evidence type="ECO:0000313" key="2">
    <source>
        <dbReference type="EMBL" id="MBB6056930.1"/>
    </source>
</evidence>
<dbReference type="InterPro" id="IPR049347">
    <property type="entry name" value="TsiV3"/>
</dbReference>
<keyword evidence="3" id="KW-1185">Reference proteome</keyword>
<keyword evidence="1" id="KW-0732">Signal</keyword>
<dbReference type="Gene3D" id="1.10.8.1160">
    <property type="match status" value="1"/>
</dbReference>
<evidence type="ECO:0008006" key="4">
    <source>
        <dbReference type="Google" id="ProtNLM"/>
    </source>
</evidence>
<dbReference type="EMBL" id="JACHGR010000011">
    <property type="protein sequence ID" value="MBB6056930.1"/>
    <property type="molecule type" value="Genomic_DNA"/>
</dbReference>
<gene>
    <name evidence="2" type="ORF">HNR75_002877</name>
</gene>
<evidence type="ECO:0000256" key="1">
    <source>
        <dbReference type="SAM" id="SignalP"/>
    </source>
</evidence>
<dbReference type="Pfam" id="PF20889">
    <property type="entry name" value="TsiV3"/>
    <property type="match status" value="1"/>
</dbReference>
<dbReference type="InterPro" id="IPR049348">
    <property type="entry name" value="TsiV3_sf"/>
</dbReference>
<feature type="signal peptide" evidence="1">
    <location>
        <begin position="1"/>
        <end position="18"/>
    </location>
</feature>
<proteinExistence type="predicted"/>
<protein>
    <recommendedName>
        <fullName evidence="4">DUF1311 domain-containing protein</fullName>
    </recommendedName>
</protein>
<feature type="chain" id="PRO_5032854090" description="DUF1311 domain-containing protein" evidence="1">
    <location>
        <begin position="19"/>
        <end position="127"/>
    </location>
</feature>